<accession>A0ACB1AEF9</accession>
<protein>
    <submittedName>
        <fullName evidence="1">Uncharacterized protein</fullName>
    </submittedName>
</protein>
<evidence type="ECO:0000313" key="1">
    <source>
        <dbReference type="EMBL" id="CAK5089916.1"/>
    </source>
</evidence>
<proteinExistence type="predicted"/>
<gene>
    <name evidence="1" type="ORF">MENTE1834_LOCUS37674</name>
</gene>
<organism evidence="1 2">
    <name type="scientific">Meloidogyne enterolobii</name>
    <name type="common">Root-knot nematode worm</name>
    <name type="synonym">Meloidogyne mayaguensis</name>
    <dbReference type="NCBI Taxonomy" id="390850"/>
    <lineage>
        <taxon>Eukaryota</taxon>
        <taxon>Metazoa</taxon>
        <taxon>Ecdysozoa</taxon>
        <taxon>Nematoda</taxon>
        <taxon>Chromadorea</taxon>
        <taxon>Rhabditida</taxon>
        <taxon>Tylenchina</taxon>
        <taxon>Tylenchomorpha</taxon>
        <taxon>Tylenchoidea</taxon>
        <taxon>Meloidogynidae</taxon>
        <taxon>Meloidogyninae</taxon>
        <taxon>Meloidogyne</taxon>
    </lineage>
</organism>
<reference evidence="1" key="1">
    <citation type="submission" date="2023-11" db="EMBL/GenBank/DDBJ databases">
        <authorList>
            <person name="Poullet M."/>
        </authorList>
    </citation>
    <scope>NUCLEOTIDE SEQUENCE</scope>
    <source>
        <strain evidence="1">E1834</strain>
    </source>
</reference>
<name>A0ACB1AEF9_MELEN</name>
<dbReference type="Proteomes" id="UP001497535">
    <property type="component" value="Unassembled WGS sequence"/>
</dbReference>
<sequence>MDSFFFGYMLLLVAFLLLLFSSSSISRLLTYLFFSLLCVRKTPRGEASVSLFKDNFLGGYSI</sequence>
<keyword evidence="2" id="KW-1185">Reference proteome</keyword>
<evidence type="ECO:0000313" key="2">
    <source>
        <dbReference type="Proteomes" id="UP001497535"/>
    </source>
</evidence>
<dbReference type="EMBL" id="CAVMJV010000080">
    <property type="protein sequence ID" value="CAK5089916.1"/>
    <property type="molecule type" value="Genomic_DNA"/>
</dbReference>
<comment type="caution">
    <text evidence="1">The sequence shown here is derived from an EMBL/GenBank/DDBJ whole genome shotgun (WGS) entry which is preliminary data.</text>
</comment>